<comment type="similarity">
    <text evidence="1">Belongs to the N(4)/N(6)-methyltransferase family.</text>
</comment>
<dbReference type="PRINTS" id="PR00507">
    <property type="entry name" value="N12N6MTFRASE"/>
</dbReference>
<dbReference type="InterPro" id="IPR051537">
    <property type="entry name" value="DNA_Adenine_Mtase"/>
</dbReference>
<keyword evidence="10" id="KW-1185">Reference proteome</keyword>
<dbReference type="GO" id="GO:0032259">
    <property type="term" value="P:methylation"/>
    <property type="evidence" value="ECO:0007669"/>
    <property type="project" value="UniProtKB-KW"/>
</dbReference>
<evidence type="ECO:0000256" key="3">
    <source>
        <dbReference type="ARBA" id="ARBA00022603"/>
    </source>
</evidence>
<keyword evidence="6" id="KW-0680">Restriction system</keyword>
<keyword evidence="3 9" id="KW-0489">Methyltransferase</keyword>
<keyword evidence="4" id="KW-0808">Transferase</keyword>
<keyword evidence="5" id="KW-0949">S-adenosyl-L-methionine</keyword>
<organism evidence="9 10">
    <name type="scientific">Hyphococcus lacteus</name>
    <dbReference type="NCBI Taxonomy" id="3143536"/>
    <lineage>
        <taxon>Bacteria</taxon>
        <taxon>Pseudomonadati</taxon>
        <taxon>Pseudomonadota</taxon>
        <taxon>Alphaproteobacteria</taxon>
        <taxon>Parvularculales</taxon>
        <taxon>Parvularculaceae</taxon>
        <taxon>Hyphococcus</taxon>
    </lineage>
</organism>
<evidence type="ECO:0000313" key="10">
    <source>
        <dbReference type="Proteomes" id="UP001560685"/>
    </source>
</evidence>
<dbReference type="InterPro" id="IPR029063">
    <property type="entry name" value="SAM-dependent_MTases_sf"/>
</dbReference>
<feature type="domain" description="DNA methylase adenine-specific" evidence="8">
    <location>
        <begin position="281"/>
        <end position="553"/>
    </location>
</feature>
<dbReference type="PANTHER" id="PTHR42933">
    <property type="entry name" value="SLR6095 PROTEIN"/>
    <property type="match status" value="1"/>
</dbReference>
<sequence length="865" mass="94824">MARSGAKRSSERRAEHLLNDLLDTQGWDRRRPPIGDVLFQSEFRSHPQLELSLRGGSKTGKGYGIPEALIVDRSSRAPLAIIEAKADVADIELALKEAIHYASVFLKDGHHPLAIGLAGDNDEFELRVAKRKGERWVPVTYDKEPIGWIPNREDIHRISAPSQSAEIRPSVPAPEVLAMRADEINRLLRESSIKDELRPAAVAAIMLALWQAGIAGTEIRRDKASILKDINSACKEAFVRAGKASLANSIRVDQSNVKLAENARRIASILERLNVSVLTAEHDYLGQLYETFFRYTGGNTIGQYFTPRHVAQFMADVTDIGIDDVVLDPACGSGGFLIAAMDKMLRQHKMKRDEVVGVVAEHLIGFESEPVTAALSVANMILRGDGSTGIHQADAFTSTQFPKDEATVVLMNPPFPHKKTDTPAEDFVNRALDGLALKGRLAVILPTSILVKRATGAWRKSILKKNQLTAVCQLPDELFQPFASATTSVVLLEKGRAHDPKKKTMFVRLNHDGLVLRKSARVPRDSEPDQRADAIDAVLNRTEKPGFSGLASVSGDDEWAAGAYIESAAPDENEVREGVDVLLRRLASFYTRYAREVIQQREAIASGELRIDPYRDLLKGQRLKNAADLPRKKGTVGGAFEIFYGMKELHSRDGMVPGSALIISPTEGYNGCYGWLDFSQLIEPPFVTVAQTGSIGEAFVQLEPCAVNDDCLVLLPRDGVDETTLVLAAATLHAEKWRFSYGRKLTPQRIADFKLPKSKALIAWVANKVTITKQVISASLRPYLPVETAKSPKEVKKGRDSDPLSMEGVDPVEAIRAFMQVSPEAIAAREAADGEDDAEDIADAKAALAEPDGATWVDIKAARRL</sequence>
<comment type="catalytic activity">
    <reaction evidence="7">
        <text>a 2'-deoxyadenosine in DNA + S-adenosyl-L-methionine = an N(6)-methyl-2'-deoxyadenosine in DNA + S-adenosyl-L-homocysteine + H(+)</text>
        <dbReference type="Rhea" id="RHEA:15197"/>
        <dbReference type="Rhea" id="RHEA-COMP:12418"/>
        <dbReference type="Rhea" id="RHEA-COMP:12419"/>
        <dbReference type="ChEBI" id="CHEBI:15378"/>
        <dbReference type="ChEBI" id="CHEBI:57856"/>
        <dbReference type="ChEBI" id="CHEBI:59789"/>
        <dbReference type="ChEBI" id="CHEBI:90615"/>
        <dbReference type="ChEBI" id="CHEBI:90616"/>
        <dbReference type="EC" id="2.1.1.72"/>
    </reaction>
</comment>
<dbReference type="RefSeq" id="WP_369313692.1">
    <property type="nucleotide sequence ID" value="NZ_JBEHZE010000001.1"/>
</dbReference>
<protein>
    <recommendedName>
        <fullName evidence="2">site-specific DNA-methyltransferase (adenine-specific)</fullName>
        <ecNumber evidence="2">2.1.1.72</ecNumber>
    </recommendedName>
</protein>
<dbReference type="SUPFAM" id="SSF53335">
    <property type="entry name" value="S-adenosyl-L-methionine-dependent methyltransferases"/>
    <property type="match status" value="1"/>
</dbReference>
<evidence type="ECO:0000256" key="6">
    <source>
        <dbReference type="ARBA" id="ARBA00022747"/>
    </source>
</evidence>
<dbReference type="Pfam" id="PF02384">
    <property type="entry name" value="N6_Mtase"/>
    <property type="match status" value="1"/>
</dbReference>
<evidence type="ECO:0000256" key="1">
    <source>
        <dbReference type="ARBA" id="ARBA00006594"/>
    </source>
</evidence>
<dbReference type="GO" id="GO:0008168">
    <property type="term" value="F:methyltransferase activity"/>
    <property type="evidence" value="ECO:0007669"/>
    <property type="project" value="UniProtKB-KW"/>
</dbReference>
<dbReference type="CDD" id="cd02440">
    <property type="entry name" value="AdoMet_MTases"/>
    <property type="match status" value="1"/>
</dbReference>
<name>A0ABV3Z4I3_9PROT</name>
<comment type="caution">
    <text evidence="9">The sequence shown here is derived from an EMBL/GenBank/DDBJ whole genome shotgun (WGS) entry which is preliminary data.</text>
</comment>
<gene>
    <name evidence="9" type="ORF">ABFZ84_09135</name>
</gene>
<dbReference type="Proteomes" id="UP001560685">
    <property type="component" value="Unassembled WGS sequence"/>
</dbReference>
<dbReference type="PANTHER" id="PTHR42933:SF1">
    <property type="entry name" value="SITE-SPECIFIC DNA-METHYLTRANSFERASE (ADENINE-SPECIFIC)"/>
    <property type="match status" value="1"/>
</dbReference>
<dbReference type="Gene3D" id="3.40.50.150">
    <property type="entry name" value="Vaccinia Virus protein VP39"/>
    <property type="match status" value="1"/>
</dbReference>
<dbReference type="InterPro" id="IPR003356">
    <property type="entry name" value="DNA_methylase_A-5"/>
</dbReference>
<evidence type="ECO:0000256" key="4">
    <source>
        <dbReference type="ARBA" id="ARBA00022679"/>
    </source>
</evidence>
<evidence type="ECO:0000256" key="5">
    <source>
        <dbReference type="ARBA" id="ARBA00022691"/>
    </source>
</evidence>
<evidence type="ECO:0000256" key="2">
    <source>
        <dbReference type="ARBA" id="ARBA00011900"/>
    </source>
</evidence>
<evidence type="ECO:0000259" key="8">
    <source>
        <dbReference type="Pfam" id="PF02384"/>
    </source>
</evidence>
<evidence type="ECO:0000256" key="7">
    <source>
        <dbReference type="ARBA" id="ARBA00047942"/>
    </source>
</evidence>
<dbReference type="EC" id="2.1.1.72" evidence="2"/>
<accession>A0ABV3Z4I3</accession>
<evidence type="ECO:0000313" key="9">
    <source>
        <dbReference type="EMBL" id="MEX6633709.1"/>
    </source>
</evidence>
<dbReference type="EMBL" id="JBEHZE010000001">
    <property type="protein sequence ID" value="MEX6633709.1"/>
    <property type="molecule type" value="Genomic_DNA"/>
</dbReference>
<proteinExistence type="inferred from homology"/>
<reference evidence="9 10" key="1">
    <citation type="submission" date="2024-05" db="EMBL/GenBank/DDBJ databases">
        <title>Three bacterial strains, DH-69, EH-24, and ECK-19 isolated from coastal sediments.</title>
        <authorList>
            <person name="Ye Y.-Q."/>
            <person name="Du Z.-J."/>
        </authorList>
    </citation>
    <scope>NUCLEOTIDE SEQUENCE [LARGE SCALE GENOMIC DNA]</scope>
    <source>
        <strain evidence="9 10">ECK-19</strain>
    </source>
</reference>